<keyword evidence="10" id="KW-1185">Reference proteome</keyword>
<dbReference type="SUPFAM" id="SSF53383">
    <property type="entry name" value="PLP-dependent transferases"/>
    <property type="match status" value="1"/>
</dbReference>
<protein>
    <submittedName>
        <fullName evidence="9">Aminotransferase class I/II-fold pyridoxal phosphate-dependent enzyme</fullName>
    </submittedName>
</protein>
<dbReference type="GO" id="GO:0000271">
    <property type="term" value="P:polysaccharide biosynthetic process"/>
    <property type="evidence" value="ECO:0007669"/>
    <property type="project" value="TreeGrafter"/>
</dbReference>
<proteinExistence type="inferred from homology"/>
<dbReference type="AlphaFoldDB" id="A0A4Q9DHB9"/>
<dbReference type="EMBL" id="SIRE01000029">
    <property type="protein sequence ID" value="TBL70835.1"/>
    <property type="molecule type" value="Genomic_DNA"/>
</dbReference>
<evidence type="ECO:0000256" key="5">
    <source>
        <dbReference type="ARBA" id="ARBA00037999"/>
    </source>
</evidence>
<dbReference type="PANTHER" id="PTHR30244:SF34">
    <property type="entry name" value="DTDP-4-AMINO-4,6-DIDEOXYGALACTOSE TRANSAMINASE"/>
    <property type="match status" value="1"/>
</dbReference>
<dbReference type="Pfam" id="PF01041">
    <property type="entry name" value="DegT_DnrJ_EryC1"/>
    <property type="match status" value="1"/>
</dbReference>
<dbReference type="InterPro" id="IPR015422">
    <property type="entry name" value="PyrdxlP-dep_Trfase_small"/>
</dbReference>
<evidence type="ECO:0000313" key="10">
    <source>
        <dbReference type="Proteomes" id="UP000293142"/>
    </source>
</evidence>
<dbReference type="GO" id="GO:0008483">
    <property type="term" value="F:transaminase activity"/>
    <property type="evidence" value="ECO:0007669"/>
    <property type="project" value="UniProtKB-KW"/>
</dbReference>
<dbReference type="GO" id="GO:0030170">
    <property type="term" value="F:pyridoxal phosphate binding"/>
    <property type="evidence" value="ECO:0007669"/>
    <property type="project" value="TreeGrafter"/>
</dbReference>
<dbReference type="FunFam" id="3.40.640.10:FF:000090">
    <property type="entry name" value="Pyridoxal phosphate-dependent aminotransferase"/>
    <property type="match status" value="1"/>
</dbReference>
<evidence type="ECO:0000256" key="1">
    <source>
        <dbReference type="ARBA" id="ARBA00001933"/>
    </source>
</evidence>
<evidence type="ECO:0000256" key="8">
    <source>
        <dbReference type="RuleBase" id="RU004508"/>
    </source>
</evidence>
<evidence type="ECO:0000256" key="4">
    <source>
        <dbReference type="ARBA" id="ARBA00022898"/>
    </source>
</evidence>
<comment type="caution">
    <text evidence="9">The sequence shown here is derived from an EMBL/GenBank/DDBJ whole genome shotgun (WGS) entry which is preliminary data.</text>
</comment>
<dbReference type="Gene3D" id="3.40.640.10">
    <property type="entry name" value="Type I PLP-dependent aspartate aminotransferase-like (Major domain)"/>
    <property type="match status" value="1"/>
</dbReference>
<dbReference type="Gene3D" id="3.90.1150.10">
    <property type="entry name" value="Aspartate Aminotransferase, domain 1"/>
    <property type="match status" value="1"/>
</dbReference>
<sequence length="388" mass="43230">MTSTNNRIYLSPPHMGKHEWGFIEEAFETNWISSVGPNVNLFEQEMAEYVGAEGAVALCSCTAAIHLSLRLLNVGPGDLVFCSSLTFIASANPILYEGAEPVFIDSEPASWNMSPIALERALQDALRNGKRPKAVIVVNIYGQSADMRPILELCSRYDVPVIEDAAESLGATYNGKASGTFGKFGAYSFSGNKIITTSGGGMLISNDLEALERARFLATQARDPAKYYQHSQLGYNYRLSNVLAGIGRGQLQVLEERVQARRHVFATYYKHLSSIPGLEFMPEMSYGRSNRWLTSLTIDPAKAGFTACQVVEALEERNVESRPVWKPLHMQPLYERYPYYPHKENEHVAERLFRTGICLPSGSNLTDNEMFRIIDCITSMVKITSSRK</sequence>
<dbReference type="InterPro" id="IPR000653">
    <property type="entry name" value="DegT/StrS_aminotransferase"/>
</dbReference>
<accession>A0A4Q9DHB9</accession>
<comment type="similarity">
    <text evidence="5 8">Belongs to the DegT/DnrJ/EryC1 family.</text>
</comment>
<name>A0A4Q9DHB9_9BACL</name>
<feature type="modified residue" description="N6-(pyridoxal phosphate)lysine" evidence="7">
    <location>
        <position position="193"/>
    </location>
</feature>
<keyword evidence="3 9" id="KW-0808">Transferase</keyword>
<dbReference type="InterPro" id="IPR015424">
    <property type="entry name" value="PyrdxlP-dep_Trfase"/>
</dbReference>
<feature type="active site" description="Proton acceptor" evidence="6">
    <location>
        <position position="193"/>
    </location>
</feature>
<gene>
    <name evidence="9" type="ORF">EYB31_31810</name>
</gene>
<dbReference type="RefSeq" id="WP_131017551.1">
    <property type="nucleotide sequence ID" value="NZ_SIRE01000029.1"/>
</dbReference>
<evidence type="ECO:0000313" key="9">
    <source>
        <dbReference type="EMBL" id="TBL70835.1"/>
    </source>
</evidence>
<evidence type="ECO:0000256" key="7">
    <source>
        <dbReference type="PIRSR" id="PIRSR000390-2"/>
    </source>
</evidence>
<dbReference type="Proteomes" id="UP000293142">
    <property type="component" value="Unassembled WGS sequence"/>
</dbReference>
<comment type="cofactor">
    <cofactor evidence="1">
        <name>pyridoxal 5'-phosphate</name>
        <dbReference type="ChEBI" id="CHEBI:597326"/>
    </cofactor>
</comment>
<organism evidence="9 10">
    <name type="scientific">Paenibacillus thalictri</name>
    <dbReference type="NCBI Taxonomy" id="2527873"/>
    <lineage>
        <taxon>Bacteria</taxon>
        <taxon>Bacillati</taxon>
        <taxon>Bacillota</taxon>
        <taxon>Bacilli</taxon>
        <taxon>Bacillales</taxon>
        <taxon>Paenibacillaceae</taxon>
        <taxon>Paenibacillus</taxon>
    </lineage>
</organism>
<dbReference type="OrthoDB" id="9810913at2"/>
<keyword evidence="2 9" id="KW-0032">Aminotransferase</keyword>
<evidence type="ECO:0000256" key="2">
    <source>
        <dbReference type="ARBA" id="ARBA00022576"/>
    </source>
</evidence>
<evidence type="ECO:0000256" key="6">
    <source>
        <dbReference type="PIRSR" id="PIRSR000390-1"/>
    </source>
</evidence>
<dbReference type="CDD" id="cd00616">
    <property type="entry name" value="AHBA_syn"/>
    <property type="match status" value="1"/>
</dbReference>
<keyword evidence="4 7" id="KW-0663">Pyridoxal phosphate</keyword>
<evidence type="ECO:0000256" key="3">
    <source>
        <dbReference type="ARBA" id="ARBA00022679"/>
    </source>
</evidence>
<dbReference type="PANTHER" id="PTHR30244">
    <property type="entry name" value="TRANSAMINASE"/>
    <property type="match status" value="1"/>
</dbReference>
<dbReference type="InterPro" id="IPR015421">
    <property type="entry name" value="PyrdxlP-dep_Trfase_major"/>
</dbReference>
<reference evidence="9 10" key="1">
    <citation type="submission" date="2019-02" db="EMBL/GenBank/DDBJ databases">
        <title>Paenibacillus sp. nov., isolated from surface-sterilized tissue of Thalictrum simplex L.</title>
        <authorList>
            <person name="Tuo L."/>
        </authorList>
    </citation>
    <scope>NUCLEOTIDE SEQUENCE [LARGE SCALE GENOMIC DNA]</scope>
    <source>
        <strain evidence="9 10">N2SHLJ1</strain>
    </source>
</reference>
<dbReference type="PIRSF" id="PIRSF000390">
    <property type="entry name" value="PLP_StrS"/>
    <property type="match status" value="1"/>
</dbReference>